<keyword evidence="2" id="KW-1003">Cell membrane</keyword>
<keyword evidence="2" id="KW-0813">Transport</keyword>
<feature type="transmembrane region" description="Helical" evidence="3">
    <location>
        <begin position="148"/>
        <end position="174"/>
    </location>
</feature>
<dbReference type="GO" id="GO:0005886">
    <property type="term" value="C:plasma membrane"/>
    <property type="evidence" value="ECO:0007669"/>
    <property type="project" value="UniProtKB-SubCell"/>
</dbReference>
<feature type="transmembrane region" description="Helical" evidence="3">
    <location>
        <begin position="117"/>
        <end position="136"/>
    </location>
</feature>
<evidence type="ECO:0000256" key="1">
    <source>
        <dbReference type="ARBA" id="ARBA00010692"/>
    </source>
</evidence>
<dbReference type="EMBL" id="CP002431">
    <property type="protein sequence ID" value="ADU61788.1"/>
    <property type="molecule type" value="Genomic_DNA"/>
</dbReference>
<feature type="transmembrane region" description="Helical" evidence="3">
    <location>
        <begin position="12"/>
        <end position="30"/>
    </location>
</feature>
<organism evidence="4 5">
    <name type="scientific">Pseudodesulfovibrio aespoeensis (strain ATCC 700646 / DSM 10631 / Aspo-2)</name>
    <name type="common">Desulfovibrio aespoeensis</name>
    <dbReference type="NCBI Taxonomy" id="643562"/>
    <lineage>
        <taxon>Bacteria</taxon>
        <taxon>Pseudomonadati</taxon>
        <taxon>Thermodesulfobacteriota</taxon>
        <taxon>Desulfovibrionia</taxon>
        <taxon>Desulfovibrionales</taxon>
        <taxon>Desulfovibrionaceae</taxon>
    </lineage>
</organism>
<evidence type="ECO:0000313" key="4">
    <source>
        <dbReference type="EMBL" id="ADU61788.1"/>
    </source>
</evidence>
<dbReference type="RefSeq" id="WP_013513719.1">
    <property type="nucleotide sequence ID" value="NC_014844.1"/>
</dbReference>
<gene>
    <name evidence="4" type="ordered locus">Daes_0771</name>
</gene>
<dbReference type="Proteomes" id="UP000002191">
    <property type="component" value="Chromosome"/>
</dbReference>
<dbReference type="Gene3D" id="1.10.1760.20">
    <property type="match status" value="1"/>
</dbReference>
<dbReference type="eggNOG" id="COG1268">
    <property type="taxonomic scope" value="Bacteria"/>
</dbReference>
<dbReference type="GO" id="GO:0015225">
    <property type="term" value="F:biotin transmembrane transporter activity"/>
    <property type="evidence" value="ECO:0007669"/>
    <property type="project" value="UniProtKB-UniRule"/>
</dbReference>
<sequence>MPKDSLTDLHQLVWTALLAATIGAGAYLIVPIGPVPVSMQPFFVFLTGFALGPRRGAMAVGLYLLAGTLGLPVFAGGRSGLGHLFGPTGGYIFGWLAAVWLCGLARQQDGTVPWVRGGGFGLVALLVLYAMGAGWLKFALSMSWHKAWLAGVAPFIVWDIIKLAASLACARYMVRLGLLPGQR</sequence>
<proteinExistence type="inferred from homology"/>
<comment type="subcellular location">
    <subcellularLocation>
        <location evidence="2">Cell membrane</location>
        <topology evidence="2">Multi-pass membrane protein</topology>
    </subcellularLocation>
</comment>
<dbReference type="OrthoDB" id="9803495at2"/>
<dbReference type="KEGG" id="das:Daes_0771"/>
<protein>
    <recommendedName>
        <fullName evidence="2">Biotin transporter</fullName>
    </recommendedName>
</protein>
<evidence type="ECO:0000256" key="3">
    <source>
        <dbReference type="SAM" id="Phobius"/>
    </source>
</evidence>
<keyword evidence="3" id="KW-1133">Transmembrane helix</keyword>
<dbReference type="PIRSF" id="PIRSF016661">
    <property type="entry name" value="BioY"/>
    <property type="match status" value="1"/>
</dbReference>
<evidence type="ECO:0000313" key="5">
    <source>
        <dbReference type="Proteomes" id="UP000002191"/>
    </source>
</evidence>
<reference evidence="5" key="1">
    <citation type="submission" date="2010-12" db="EMBL/GenBank/DDBJ databases">
        <title>Complete sequence of Desulfovibrio aespoeensis Aspo-2.</title>
        <authorList>
            <consortium name="US DOE Joint Genome Institute"/>
            <person name="Lucas S."/>
            <person name="Copeland A."/>
            <person name="Lapidus A."/>
            <person name="Cheng J.-F."/>
            <person name="Goodwin L."/>
            <person name="Pitluck S."/>
            <person name="Chertkov O."/>
            <person name="Misra M."/>
            <person name="Detter J.C."/>
            <person name="Han C."/>
            <person name="Tapia R."/>
            <person name="Land M."/>
            <person name="Hauser L."/>
            <person name="Kyrpides N."/>
            <person name="Ivanova N."/>
            <person name="Ovchinnikova G."/>
            <person name="Pedersen K."/>
            <person name="Jagevall S."/>
            <person name="Hazen T."/>
            <person name="Woyke T."/>
        </authorList>
    </citation>
    <scope>NUCLEOTIDE SEQUENCE [LARGE SCALE GENOMIC DNA]</scope>
    <source>
        <strain evidence="5">ATCC 700646 / DSM 10631 / Aspo-2</strain>
    </source>
</reference>
<name>E6VQR1_PSEA9</name>
<reference evidence="4 5" key="2">
    <citation type="journal article" date="2014" name="Genome Announc.">
        <title>Complete Genome Sequence of the Subsurface, Mesophilic Sulfate-Reducing Bacterium Desulfovibrio aespoeensis Aspo-2.</title>
        <authorList>
            <person name="Pedersen K."/>
            <person name="Bengtsson A."/>
            <person name="Edlund J."/>
            <person name="Rabe L."/>
            <person name="Hazen T."/>
            <person name="Chakraborty R."/>
            <person name="Goodwin L."/>
            <person name="Shapiro N."/>
        </authorList>
    </citation>
    <scope>NUCLEOTIDE SEQUENCE [LARGE SCALE GENOMIC DNA]</scope>
    <source>
        <strain evidence="5">ATCC 700646 / DSM 10631 / Aspo-2</strain>
    </source>
</reference>
<dbReference type="AlphaFoldDB" id="E6VQR1"/>
<dbReference type="PANTHER" id="PTHR34295">
    <property type="entry name" value="BIOTIN TRANSPORTER BIOY"/>
    <property type="match status" value="1"/>
</dbReference>
<keyword evidence="5" id="KW-1185">Reference proteome</keyword>
<evidence type="ECO:0000256" key="2">
    <source>
        <dbReference type="PIRNR" id="PIRNR016661"/>
    </source>
</evidence>
<dbReference type="PANTHER" id="PTHR34295:SF1">
    <property type="entry name" value="BIOTIN TRANSPORTER BIOY"/>
    <property type="match status" value="1"/>
</dbReference>
<keyword evidence="2 3" id="KW-0472">Membrane</keyword>
<dbReference type="Pfam" id="PF02632">
    <property type="entry name" value="BioY"/>
    <property type="match status" value="1"/>
</dbReference>
<comment type="similarity">
    <text evidence="1 2">Belongs to the BioY family.</text>
</comment>
<dbReference type="InterPro" id="IPR003784">
    <property type="entry name" value="BioY"/>
</dbReference>
<accession>E6VQR1</accession>
<keyword evidence="3" id="KW-0812">Transmembrane</keyword>
<dbReference type="STRING" id="643562.Daes_0771"/>
<feature type="transmembrane region" description="Helical" evidence="3">
    <location>
        <begin position="84"/>
        <end position="105"/>
    </location>
</feature>
<dbReference type="HOGENOM" id="CLU_077931_0_1_7"/>